<evidence type="ECO:0000256" key="2">
    <source>
        <dbReference type="SAM" id="Phobius"/>
    </source>
</evidence>
<evidence type="ECO:0000256" key="1">
    <source>
        <dbReference type="SAM" id="MobiDB-lite"/>
    </source>
</evidence>
<keyword evidence="3" id="KW-1185">Reference proteome</keyword>
<feature type="region of interest" description="Disordered" evidence="1">
    <location>
        <begin position="100"/>
        <end position="119"/>
    </location>
</feature>
<keyword evidence="2" id="KW-1133">Transmembrane helix</keyword>
<sequence>MDATFWRPLNHQRFALNQIRLFARLTEIMNSGCASFLPPFELWVVLFVAVGFLAMAAMQIELVANKRVAFEGIPRRPLDKVELINGDCTHLCNWVRPSGRNRTEQRRSSKGRRGARFTV</sequence>
<dbReference type="AlphaFoldDB" id="A0A5S6QX39"/>
<evidence type="ECO:0000313" key="4">
    <source>
        <dbReference type="WBParaSite" id="TMUE_3000011462.1"/>
    </source>
</evidence>
<keyword evidence="2" id="KW-0472">Membrane</keyword>
<dbReference type="Proteomes" id="UP000046395">
    <property type="component" value="Unassembled WGS sequence"/>
</dbReference>
<proteinExistence type="predicted"/>
<protein>
    <submittedName>
        <fullName evidence="4">Uncharacterized protein</fullName>
    </submittedName>
</protein>
<feature type="transmembrane region" description="Helical" evidence="2">
    <location>
        <begin position="40"/>
        <end position="58"/>
    </location>
</feature>
<feature type="compositionally biased region" description="Basic residues" evidence="1">
    <location>
        <begin position="108"/>
        <end position="119"/>
    </location>
</feature>
<name>A0A5S6QX39_TRIMR</name>
<evidence type="ECO:0000313" key="3">
    <source>
        <dbReference type="Proteomes" id="UP000046395"/>
    </source>
</evidence>
<keyword evidence="2" id="KW-0812">Transmembrane</keyword>
<reference evidence="4" key="1">
    <citation type="submission" date="2019-12" db="UniProtKB">
        <authorList>
            <consortium name="WormBaseParasite"/>
        </authorList>
    </citation>
    <scope>IDENTIFICATION</scope>
</reference>
<dbReference type="WBParaSite" id="TMUE_3000011462.1">
    <property type="protein sequence ID" value="TMUE_3000011462.1"/>
    <property type="gene ID" value="WBGene00302798"/>
</dbReference>
<organism evidence="3 4">
    <name type="scientific">Trichuris muris</name>
    <name type="common">Mouse whipworm</name>
    <dbReference type="NCBI Taxonomy" id="70415"/>
    <lineage>
        <taxon>Eukaryota</taxon>
        <taxon>Metazoa</taxon>
        <taxon>Ecdysozoa</taxon>
        <taxon>Nematoda</taxon>
        <taxon>Enoplea</taxon>
        <taxon>Dorylaimia</taxon>
        <taxon>Trichinellida</taxon>
        <taxon>Trichuridae</taxon>
        <taxon>Trichuris</taxon>
    </lineage>
</organism>
<accession>A0A5S6QX39</accession>